<evidence type="ECO:0000259" key="1">
    <source>
        <dbReference type="PROSITE" id="PS50943"/>
    </source>
</evidence>
<evidence type="ECO:0000313" key="3">
    <source>
        <dbReference type="Proteomes" id="UP000050509"/>
    </source>
</evidence>
<feature type="domain" description="HTH cro/C1-type" evidence="1">
    <location>
        <begin position="19"/>
        <end position="72"/>
    </location>
</feature>
<dbReference type="Gene3D" id="1.10.260.40">
    <property type="entry name" value="lambda repressor-like DNA-binding domains"/>
    <property type="match status" value="1"/>
</dbReference>
<dbReference type="GO" id="GO:0003677">
    <property type="term" value="F:DNA binding"/>
    <property type="evidence" value="ECO:0007669"/>
    <property type="project" value="InterPro"/>
</dbReference>
<proteinExistence type="predicted"/>
<dbReference type="AlphaFoldDB" id="A0A0P9H743"/>
<evidence type="ECO:0000313" key="2">
    <source>
        <dbReference type="EMBL" id="KPV49686.1"/>
    </source>
</evidence>
<protein>
    <recommendedName>
        <fullName evidence="1">HTH cro/C1-type domain-containing protein</fullName>
    </recommendedName>
</protein>
<sequence length="97" mass="10662">MGTARHHYKPRTHAIGQQLLALRNRTGLTQTELGQLIGVSRRSILKWEGGEGVPNGTHLHHLLEIFANRNAFTAGQELAEAETLWDAVSQAASKRLG</sequence>
<keyword evidence="3" id="KW-1185">Reference proteome</keyword>
<dbReference type="EMBL" id="LJCR01001815">
    <property type="protein sequence ID" value="KPV49686.1"/>
    <property type="molecule type" value="Genomic_DNA"/>
</dbReference>
<dbReference type="Pfam" id="PF13560">
    <property type="entry name" value="HTH_31"/>
    <property type="match status" value="1"/>
</dbReference>
<dbReference type="InterPro" id="IPR010982">
    <property type="entry name" value="Lambda_DNA-bd_dom_sf"/>
</dbReference>
<name>A0A0P9H743_9CHLR</name>
<dbReference type="InterPro" id="IPR001387">
    <property type="entry name" value="Cro/C1-type_HTH"/>
</dbReference>
<dbReference type="SUPFAM" id="SSF47413">
    <property type="entry name" value="lambda repressor-like DNA-binding domains"/>
    <property type="match status" value="1"/>
</dbReference>
<dbReference type="PROSITE" id="PS50943">
    <property type="entry name" value="HTH_CROC1"/>
    <property type="match status" value="1"/>
</dbReference>
<organism evidence="2 3">
    <name type="scientific">Kouleothrix aurantiaca</name>
    <dbReference type="NCBI Taxonomy" id="186479"/>
    <lineage>
        <taxon>Bacteria</taxon>
        <taxon>Bacillati</taxon>
        <taxon>Chloroflexota</taxon>
        <taxon>Chloroflexia</taxon>
        <taxon>Chloroflexales</taxon>
        <taxon>Roseiflexineae</taxon>
        <taxon>Roseiflexaceae</taxon>
        <taxon>Kouleothrix</taxon>
    </lineage>
</organism>
<dbReference type="Proteomes" id="UP000050509">
    <property type="component" value="Unassembled WGS sequence"/>
</dbReference>
<gene>
    <name evidence="2" type="ORF">SE17_31215</name>
</gene>
<comment type="caution">
    <text evidence="2">The sequence shown here is derived from an EMBL/GenBank/DDBJ whole genome shotgun (WGS) entry which is preliminary data.</text>
</comment>
<feature type="non-terminal residue" evidence="2">
    <location>
        <position position="97"/>
    </location>
</feature>
<reference evidence="2 3" key="1">
    <citation type="submission" date="2015-09" db="EMBL/GenBank/DDBJ databases">
        <title>Draft genome sequence of Kouleothrix aurantiaca JCM 19913.</title>
        <authorList>
            <person name="Hemp J."/>
        </authorList>
    </citation>
    <scope>NUCLEOTIDE SEQUENCE [LARGE SCALE GENOMIC DNA]</scope>
    <source>
        <strain evidence="2 3">COM-B</strain>
    </source>
</reference>
<accession>A0A0P9H743</accession>
<dbReference type="CDD" id="cd00093">
    <property type="entry name" value="HTH_XRE"/>
    <property type="match status" value="1"/>
</dbReference>
<dbReference type="SMART" id="SM00530">
    <property type="entry name" value="HTH_XRE"/>
    <property type="match status" value="1"/>
</dbReference>